<accession>A0A7R9BHG5</accession>
<evidence type="ECO:0000313" key="2">
    <source>
        <dbReference type="Proteomes" id="UP000678499"/>
    </source>
</evidence>
<name>A0A7R9BHG5_9CRUS</name>
<dbReference type="OrthoDB" id="10488092at2759"/>
<dbReference type="AlphaFoldDB" id="A0A7R9BHG5"/>
<reference evidence="1" key="1">
    <citation type="submission" date="2020-11" db="EMBL/GenBank/DDBJ databases">
        <authorList>
            <person name="Tran Van P."/>
        </authorList>
    </citation>
    <scope>NUCLEOTIDE SEQUENCE</scope>
</reference>
<dbReference type="Proteomes" id="UP000678499">
    <property type="component" value="Unassembled WGS sequence"/>
</dbReference>
<keyword evidence="2" id="KW-1185">Reference proteome</keyword>
<dbReference type="EMBL" id="OA882232">
    <property type="protein sequence ID" value="CAD7273996.1"/>
    <property type="molecule type" value="Genomic_DNA"/>
</dbReference>
<evidence type="ECO:0000313" key="1">
    <source>
        <dbReference type="EMBL" id="CAD7273996.1"/>
    </source>
</evidence>
<organism evidence="1">
    <name type="scientific">Notodromas monacha</name>
    <dbReference type="NCBI Taxonomy" id="399045"/>
    <lineage>
        <taxon>Eukaryota</taxon>
        <taxon>Metazoa</taxon>
        <taxon>Ecdysozoa</taxon>
        <taxon>Arthropoda</taxon>
        <taxon>Crustacea</taxon>
        <taxon>Oligostraca</taxon>
        <taxon>Ostracoda</taxon>
        <taxon>Podocopa</taxon>
        <taxon>Podocopida</taxon>
        <taxon>Cypridocopina</taxon>
        <taxon>Cypridoidea</taxon>
        <taxon>Cyprididae</taxon>
        <taxon>Notodromas</taxon>
    </lineage>
</organism>
<sequence>MTAVTRGKRKLAKEEDETCQTKKIHLTDKYIMWPSSLMRAGHTKVEINSTDPTHAAVIQNIHDEFGIHVGRGVQLPCKLFPSSKFRNGRERFWCPVHQGSYGKIAQVNEANSTGIRKCDQVHDLIDIVRDSEIPVFDLGDYLRFSVSIGLPPSVNTVEKNNVVGLRIHAEGKEEVINKVFPAVYIKKIPKCLFSYSGKGLLITPPAALEAFMQMEAANVGKEDQSSVGHRVPVTLTEVVQCKHCKSLHEDVGDFFGQNYHKKHLCGCCGREIFGKPNIGNPLGIFVKGSQPSQAEASGRLVLDTSKHKFMLWPTVRAFFSNSLESTLQGVRVKLFDAEGNDPESDKTYGSIEVDGQAFNRRKAMQVMLDGMQGTENHIVLENSV</sequence>
<proteinExistence type="predicted"/>
<dbReference type="EMBL" id="CAJPEX010000195">
    <property type="protein sequence ID" value="CAG0914148.1"/>
    <property type="molecule type" value="Genomic_DNA"/>
</dbReference>
<protein>
    <submittedName>
        <fullName evidence="1">Uncharacterized protein</fullName>
    </submittedName>
</protein>
<gene>
    <name evidence="1" type="ORF">NMOB1V02_LOCUS1856</name>
</gene>